<organism evidence="4 5">
    <name type="scientific">Cyclocybe aegerita</name>
    <name type="common">Black poplar mushroom</name>
    <name type="synonym">Agrocybe aegerita</name>
    <dbReference type="NCBI Taxonomy" id="1973307"/>
    <lineage>
        <taxon>Eukaryota</taxon>
        <taxon>Fungi</taxon>
        <taxon>Dikarya</taxon>
        <taxon>Basidiomycota</taxon>
        <taxon>Agaricomycotina</taxon>
        <taxon>Agaricomycetes</taxon>
        <taxon>Agaricomycetidae</taxon>
        <taxon>Agaricales</taxon>
        <taxon>Agaricineae</taxon>
        <taxon>Bolbitiaceae</taxon>
        <taxon>Cyclocybe</taxon>
    </lineage>
</organism>
<dbReference type="AlphaFoldDB" id="A0A8S0W085"/>
<reference evidence="4 5" key="1">
    <citation type="submission" date="2020-01" db="EMBL/GenBank/DDBJ databases">
        <authorList>
            <person name="Gupta K D."/>
        </authorList>
    </citation>
    <scope>NUCLEOTIDE SEQUENCE [LARGE SCALE GENOMIC DNA]</scope>
</reference>
<name>A0A8S0W085_CYCAE</name>
<keyword evidence="2" id="KW-0812">Transmembrane</keyword>
<keyword evidence="5" id="KW-1185">Reference proteome</keyword>
<feature type="region of interest" description="Disordered" evidence="1">
    <location>
        <begin position="118"/>
        <end position="158"/>
    </location>
</feature>
<dbReference type="EMBL" id="CACVBS010000046">
    <property type="protein sequence ID" value="CAA7264905.1"/>
    <property type="molecule type" value="Genomic_DNA"/>
</dbReference>
<evidence type="ECO:0000313" key="5">
    <source>
        <dbReference type="Proteomes" id="UP000467700"/>
    </source>
</evidence>
<keyword evidence="2" id="KW-0472">Membrane</keyword>
<sequence>MISIKGDGIKSVAVTRTALSDLAPLASFRPHVLFPTTIIPTPTISWWILILRKCTGASALDMGRWTQYDEDDYRLPEGMKRIGYDADTGRYYFRDADGSVWQGAEGVEFGEMTRVNGLPPSLVANSDDDRDDVEASPRTRNGGYQLVSEDENQPMAHHSRINPTSYRTLFPFFLIIAVVLLLIWRLVVSPGLAGAPATKRCPEGTSSHWVQPGDSCWELSRQRGWTLEKLKAANPKVVCEPLMPGTSLCLPPEKRIGQRKMARRP</sequence>
<keyword evidence="2" id="KW-1133">Transmembrane helix</keyword>
<dbReference type="PROSITE" id="PS51782">
    <property type="entry name" value="LYSM"/>
    <property type="match status" value="1"/>
</dbReference>
<dbReference type="Pfam" id="PF01476">
    <property type="entry name" value="LysM"/>
    <property type="match status" value="1"/>
</dbReference>
<evidence type="ECO:0000259" key="3">
    <source>
        <dbReference type="PROSITE" id="PS51782"/>
    </source>
</evidence>
<feature type="transmembrane region" description="Helical" evidence="2">
    <location>
        <begin position="169"/>
        <end position="187"/>
    </location>
</feature>
<dbReference type="Proteomes" id="UP000467700">
    <property type="component" value="Unassembled WGS sequence"/>
</dbReference>
<dbReference type="OrthoDB" id="2107166at2759"/>
<evidence type="ECO:0000256" key="1">
    <source>
        <dbReference type="SAM" id="MobiDB-lite"/>
    </source>
</evidence>
<accession>A0A8S0W085</accession>
<dbReference type="SUPFAM" id="SSF54106">
    <property type="entry name" value="LysM domain"/>
    <property type="match status" value="1"/>
</dbReference>
<comment type="caution">
    <text evidence="4">The sequence shown here is derived from an EMBL/GenBank/DDBJ whole genome shotgun (WGS) entry which is preliminary data.</text>
</comment>
<dbReference type="InterPro" id="IPR018392">
    <property type="entry name" value="LysM"/>
</dbReference>
<dbReference type="SMART" id="SM00257">
    <property type="entry name" value="LysM"/>
    <property type="match status" value="1"/>
</dbReference>
<evidence type="ECO:0000256" key="2">
    <source>
        <dbReference type="SAM" id="Phobius"/>
    </source>
</evidence>
<feature type="domain" description="LysM" evidence="3">
    <location>
        <begin position="206"/>
        <end position="250"/>
    </location>
</feature>
<proteinExistence type="predicted"/>
<protein>
    <recommendedName>
        <fullName evidence="3">LysM domain-containing protein</fullName>
    </recommendedName>
</protein>
<evidence type="ECO:0000313" key="4">
    <source>
        <dbReference type="EMBL" id="CAA7264905.1"/>
    </source>
</evidence>
<gene>
    <name evidence="4" type="ORF">AAE3_LOCUS7049</name>
</gene>
<dbReference type="Gene3D" id="3.10.350.10">
    <property type="entry name" value="LysM domain"/>
    <property type="match status" value="1"/>
</dbReference>
<dbReference type="CDD" id="cd00118">
    <property type="entry name" value="LysM"/>
    <property type="match status" value="1"/>
</dbReference>
<dbReference type="InterPro" id="IPR036779">
    <property type="entry name" value="LysM_dom_sf"/>
</dbReference>